<dbReference type="Proteomes" id="UP001497480">
    <property type="component" value="Unassembled WGS sequence"/>
</dbReference>
<sequence>MAKYSGKKAKIRYSMDGYCNGLHGVKRFNTAKQVTSSPLQVPGQCATSSVLLGSATPVSSSSFSSELDLASVNALFCSVDPTVSSSVVGDDQILGMSLFFANPCPASSPICRDAAFLVLFQARRL</sequence>
<comment type="caution">
    <text evidence="1">The sequence shown here is derived from an EMBL/GenBank/DDBJ whole genome shotgun (WGS) entry which is preliminary data.</text>
</comment>
<accession>A0AAV1XDR8</accession>
<proteinExistence type="predicted"/>
<dbReference type="AlphaFoldDB" id="A0AAV1XDR8"/>
<protein>
    <submittedName>
        <fullName evidence="1">Uncharacterized protein</fullName>
    </submittedName>
</protein>
<evidence type="ECO:0000313" key="2">
    <source>
        <dbReference type="Proteomes" id="UP001497480"/>
    </source>
</evidence>
<dbReference type="EMBL" id="CAXHTB010000014">
    <property type="protein sequence ID" value="CAL0319880.1"/>
    <property type="molecule type" value="Genomic_DNA"/>
</dbReference>
<evidence type="ECO:0000313" key="1">
    <source>
        <dbReference type="EMBL" id="CAL0319880.1"/>
    </source>
</evidence>
<gene>
    <name evidence="1" type="ORF">LLUT_LOCUS20940</name>
</gene>
<reference evidence="1 2" key="1">
    <citation type="submission" date="2024-03" db="EMBL/GenBank/DDBJ databases">
        <authorList>
            <person name="Martinez-Hernandez J."/>
        </authorList>
    </citation>
    <scope>NUCLEOTIDE SEQUENCE [LARGE SCALE GENOMIC DNA]</scope>
</reference>
<name>A0AAV1XDR8_LUPLU</name>
<keyword evidence="2" id="KW-1185">Reference proteome</keyword>
<organism evidence="1 2">
    <name type="scientific">Lupinus luteus</name>
    <name type="common">European yellow lupine</name>
    <dbReference type="NCBI Taxonomy" id="3873"/>
    <lineage>
        <taxon>Eukaryota</taxon>
        <taxon>Viridiplantae</taxon>
        <taxon>Streptophyta</taxon>
        <taxon>Embryophyta</taxon>
        <taxon>Tracheophyta</taxon>
        <taxon>Spermatophyta</taxon>
        <taxon>Magnoliopsida</taxon>
        <taxon>eudicotyledons</taxon>
        <taxon>Gunneridae</taxon>
        <taxon>Pentapetalae</taxon>
        <taxon>rosids</taxon>
        <taxon>fabids</taxon>
        <taxon>Fabales</taxon>
        <taxon>Fabaceae</taxon>
        <taxon>Papilionoideae</taxon>
        <taxon>50 kb inversion clade</taxon>
        <taxon>genistoids sensu lato</taxon>
        <taxon>core genistoids</taxon>
        <taxon>Genisteae</taxon>
        <taxon>Lupinus</taxon>
    </lineage>
</organism>